<dbReference type="GO" id="GO:0005875">
    <property type="term" value="C:microtubule associated complex"/>
    <property type="evidence" value="ECO:0007669"/>
    <property type="project" value="TreeGrafter"/>
</dbReference>
<evidence type="ECO:0000256" key="1">
    <source>
        <dbReference type="ARBA" id="ARBA00004496"/>
    </source>
</evidence>
<dbReference type="EMBL" id="JAKCXM010000220">
    <property type="protein sequence ID" value="KAJ0398331.1"/>
    <property type="molecule type" value="Genomic_DNA"/>
</dbReference>
<dbReference type="PANTHER" id="PTHR47969">
    <property type="entry name" value="CHROMOSOME-ASSOCIATED KINESIN KIF4A-RELATED"/>
    <property type="match status" value="1"/>
</dbReference>
<dbReference type="InterPro" id="IPR027640">
    <property type="entry name" value="Kinesin-like_fam"/>
</dbReference>
<dbReference type="PROSITE" id="PS50067">
    <property type="entry name" value="KINESIN_MOTOR_2"/>
    <property type="match status" value="1"/>
</dbReference>
<evidence type="ECO:0000256" key="8">
    <source>
        <dbReference type="SAM" id="MobiDB-lite"/>
    </source>
</evidence>
<evidence type="ECO:0000256" key="6">
    <source>
        <dbReference type="PROSITE-ProRule" id="PRU00283"/>
    </source>
</evidence>
<evidence type="ECO:0000313" key="10">
    <source>
        <dbReference type="EMBL" id="KAJ0398331.1"/>
    </source>
</evidence>
<gene>
    <name evidence="10" type="ORF">P43SY_000776</name>
</gene>
<dbReference type="GO" id="GO:0007018">
    <property type="term" value="P:microtubule-based movement"/>
    <property type="evidence" value="ECO:0007669"/>
    <property type="project" value="InterPro"/>
</dbReference>
<dbReference type="Proteomes" id="UP001209570">
    <property type="component" value="Unassembled WGS sequence"/>
</dbReference>
<dbReference type="GO" id="GO:0007052">
    <property type="term" value="P:mitotic spindle organization"/>
    <property type="evidence" value="ECO:0007669"/>
    <property type="project" value="TreeGrafter"/>
</dbReference>
<feature type="domain" description="Kinesin motor" evidence="9">
    <location>
        <begin position="57"/>
        <end position="146"/>
    </location>
</feature>
<proteinExistence type="inferred from homology"/>
<dbReference type="GO" id="GO:0005524">
    <property type="term" value="F:ATP binding"/>
    <property type="evidence" value="ECO:0007669"/>
    <property type="project" value="UniProtKB-UniRule"/>
</dbReference>
<organism evidence="10 11">
    <name type="scientific">Pythium insidiosum</name>
    <name type="common">Pythiosis disease agent</name>
    <dbReference type="NCBI Taxonomy" id="114742"/>
    <lineage>
        <taxon>Eukaryota</taxon>
        <taxon>Sar</taxon>
        <taxon>Stramenopiles</taxon>
        <taxon>Oomycota</taxon>
        <taxon>Peronosporomycetes</taxon>
        <taxon>Pythiales</taxon>
        <taxon>Pythiaceae</taxon>
        <taxon>Pythium</taxon>
    </lineage>
</organism>
<evidence type="ECO:0000313" key="11">
    <source>
        <dbReference type="Proteomes" id="UP001209570"/>
    </source>
</evidence>
<feature type="coiled-coil region" evidence="7">
    <location>
        <begin position="210"/>
        <end position="269"/>
    </location>
</feature>
<feature type="region of interest" description="Disordered" evidence="8">
    <location>
        <begin position="1"/>
        <end position="57"/>
    </location>
</feature>
<dbReference type="InterPro" id="IPR036961">
    <property type="entry name" value="Kinesin_motor_dom_sf"/>
</dbReference>
<name>A0AAD5LYX0_PYTIN</name>
<sequence>MAARRASVGGGSGSGAGGDAAAPDLLCVTTREPTTPTATARTPESSTTPRSARKDGSVQVAVRIRPQLPKEIASNAPLAVYHEGNTVQVSSSQRSYTFDHVFPSSATQSDLYDHALQPLMESFLQGFNVTVIAYGQTGSGKTYTMGNAAPTTTALTRSISKSKLSPTANFSTKTLVKRLVEELLYQKRLNLVLVNEKEDIMLQPSTDHDKKIAEETEKAFENQLQELKEQHDRELSNMLALIMKLFNEINEFKKKISEFEQNASQKDRLFGSSLRLLEEERFRKMAAKRYPSLLTALRKEVDKWMQNEGGEFNLSILGQEMKALLLEMMNTDTGLMHLDLGVLDASRPTSRKSKPAISISPQLSALTRF</sequence>
<evidence type="ECO:0000256" key="4">
    <source>
        <dbReference type="ARBA" id="ARBA00022840"/>
    </source>
</evidence>
<evidence type="ECO:0000256" key="3">
    <source>
        <dbReference type="ARBA" id="ARBA00022741"/>
    </source>
</evidence>
<dbReference type="InterPro" id="IPR027417">
    <property type="entry name" value="P-loop_NTPase"/>
</dbReference>
<dbReference type="SUPFAM" id="SSF52540">
    <property type="entry name" value="P-loop containing nucleoside triphosphate hydrolases"/>
    <property type="match status" value="1"/>
</dbReference>
<evidence type="ECO:0000256" key="5">
    <source>
        <dbReference type="ARBA" id="ARBA00023054"/>
    </source>
</evidence>
<keyword evidence="2" id="KW-0963">Cytoplasm</keyword>
<evidence type="ECO:0000256" key="2">
    <source>
        <dbReference type="ARBA" id="ARBA00022490"/>
    </source>
</evidence>
<feature type="compositionally biased region" description="Low complexity" evidence="8">
    <location>
        <begin position="29"/>
        <end position="50"/>
    </location>
</feature>
<accession>A0AAD5LYX0</accession>
<keyword evidence="4 6" id="KW-0067">ATP-binding</keyword>
<keyword evidence="6" id="KW-0505">Motor protein</keyword>
<evidence type="ECO:0000259" key="9">
    <source>
        <dbReference type="PROSITE" id="PS50067"/>
    </source>
</evidence>
<dbReference type="InterPro" id="IPR001752">
    <property type="entry name" value="Kinesin_motor_dom"/>
</dbReference>
<comment type="subcellular location">
    <subcellularLocation>
        <location evidence="1">Cytoplasm</location>
    </subcellularLocation>
</comment>
<dbReference type="Gene3D" id="3.40.850.10">
    <property type="entry name" value="Kinesin motor domain"/>
    <property type="match status" value="1"/>
</dbReference>
<dbReference type="SMART" id="SM00129">
    <property type="entry name" value="KISc"/>
    <property type="match status" value="1"/>
</dbReference>
<dbReference type="GO" id="GO:0003777">
    <property type="term" value="F:microtubule motor activity"/>
    <property type="evidence" value="ECO:0007669"/>
    <property type="project" value="InterPro"/>
</dbReference>
<feature type="compositionally biased region" description="Gly residues" evidence="8">
    <location>
        <begin position="8"/>
        <end position="18"/>
    </location>
</feature>
<feature type="binding site" evidence="6">
    <location>
        <begin position="135"/>
        <end position="142"/>
    </location>
    <ligand>
        <name>ATP</name>
        <dbReference type="ChEBI" id="CHEBI:30616"/>
    </ligand>
</feature>
<dbReference type="Pfam" id="PF00225">
    <property type="entry name" value="Kinesin"/>
    <property type="match status" value="1"/>
</dbReference>
<evidence type="ECO:0000256" key="7">
    <source>
        <dbReference type="SAM" id="Coils"/>
    </source>
</evidence>
<keyword evidence="3 6" id="KW-0547">Nucleotide-binding</keyword>
<dbReference type="GO" id="GO:0005737">
    <property type="term" value="C:cytoplasm"/>
    <property type="evidence" value="ECO:0007669"/>
    <property type="project" value="UniProtKB-SubCell"/>
</dbReference>
<dbReference type="AlphaFoldDB" id="A0AAD5LYX0"/>
<dbReference type="PANTHER" id="PTHR47969:SF15">
    <property type="entry name" value="CHROMOSOME-ASSOCIATED KINESIN KIF4A-RELATED"/>
    <property type="match status" value="1"/>
</dbReference>
<dbReference type="GO" id="GO:0008017">
    <property type="term" value="F:microtubule binding"/>
    <property type="evidence" value="ECO:0007669"/>
    <property type="project" value="InterPro"/>
</dbReference>
<comment type="caution">
    <text evidence="10">The sequence shown here is derived from an EMBL/GenBank/DDBJ whole genome shotgun (WGS) entry which is preliminary data.</text>
</comment>
<protein>
    <recommendedName>
        <fullName evidence="9">Kinesin motor domain-containing protein</fullName>
    </recommendedName>
</protein>
<keyword evidence="5 7" id="KW-0175">Coiled coil</keyword>
<dbReference type="Gene3D" id="1.20.58.1520">
    <property type="match status" value="1"/>
</dbReference>
<reference evidence="10" key="1">
    <citation type="submission" date="2021-12" db="EMBL/GenBank/DDBJ databases">
        <title>Prjna785345.</title>
        <authorList>
            <person name="Rujirawat T."/>
            <person name="Krajaejun T."/>
        </authorList>
    </citation>
    <scope>NUCLEOTIDE SEQUENCE</scope>
    <source>
        <strain evidence="10">Pi057C3</strain>
    </source>
</reference>
<dbReference type="GO" id="GO:0051231">
    <property type="term" value="P:spindle elongation"/>
    <property type="evidence" value="ECO:0007669"/>
    <property type="project" value="TreeGrafter"/>
</dbReference>
<keyword evidence="11" id="KW-1185">Reference proteome</keyword>
<comment type="similarity">
    <text evidence="6">Belongs to the TRAFAC class myosin-kinesin ATPase superfamily. Kinesin family.</text>
</comment>